<sequence length="1041" mass="121027">MEAPGMSLFQGAGSIHINNSAQDRLEEQEELEDQKRRNEELQHKLANAFDDLADDDEASSVNSSGNFTMDAGHPNAAQKKDGQRPGLPTYIESLNHLKEAHNAESPKPYCETPKNHHSPLMMLQEEPVKLNFSPYGAGDGQNHYCQQELRGHLNGGPNINNYEARQEYMNNEQLKLMYEMRVKECQQLASQLEELRSQSDTETGALRARLAAAAAERDHAHLQLQQAHHLLASSKHKMVELEQQLTAVSEKLAENEHEKEQLRLELRSTNISLQEAQQRLHTMQVAHTHDTDALFREQQDRHREEIDRMHNDLQKCKNRLDEKENEIKSLEKRCKEREKEKEDMLIEKGGTINRLARELEAAQSRLGGPPARDQLKELGSKLELTAQELVLCRKKLAATQKDFDGWRVALHQILVDSLPENTYLGEPPSPGKLSTLKEVLSRHKQQLPKLNSLQDEIAKRDKRLEHHRKQESELRSKIEEQKGVEMQLTSRLAVLQNKLELLNSNSDSELLDTYKQQSERLERELEECRAECKNLDLKYTELELEYDKLKSEKSGRATLVQEANADLLKELERCSTQLKEVLKENGELKSLYLQACSNRDAVSREIKDIQLKVQKEKEVYKAQEKEYVERLEKERQQVERVTGDLSSCKDELERANKRIQELQREFNEKQKEFSNKLNKYLEDEKSSIRRELESCAQCEKHLNAIRSLEEQINKCKVKLATQESNEELMQELKNKAEFFQKYIMERFQKLQEQRNVSTNTEPTETEVIVNGHAHNSSVEKEPSDVEDKDEGDLTSKTSLMMKEKEIRDQIAQKYTLEIKTLEMNCTKRLKEMENEHINSISKLKQLLEKKAQEVESLKNFILAERSKVGEILNSKENEISDLIKDHNSLQSEYQQLKDKAGVLKDRYQEKLKGIDDKYKSEREGYRKAMAEWEKEKETLSSRLTQLDAEHQVLKAKYKNAKKTAFMYKDYVEKKDEHVTAELGRIQREYSAIFLKMESRMQLLASARRDQHTGDYSEMLKRLQNEISALAQSKYEETPVQR</sequence>
<dbReference type="AlphaFoldDB" id="A0A8S4EB95"/>
<reference evidence="3" key="1">
    <citation type="submission" date="2020-11" db="EMBL/GenBank/DDBJ databases">
        <authorList>
            <person name="Whiteford S."/>
        </authorList>
    </citation>
    <scope>NUCLEOTIDE SEQUENCE</scope>
</reference>
<evidence type="ECO:0000313" key="4">
    <source>
        <dbReference type="Proteomes" id="UP000653454"/>
    </source>
</evidence>
<accession>A0A8S4EB95</accession>
<comment type="caution">
    <text evidence="3">The sequence shown here is derived from an EMBL/GenBank/DDBJ whole genome shotgun (WGS) entry which is preliminary data.</text>
</comment>
<keyword evidence="4" id="KW-1185">Reference proteome</keyword>
<dbReference type="Proteomes" id="UP000653454">
    <property type="component" value="Unassembled WGS sequence"/>
</dbReference>
<feature type="region of interest" description="Disordered" evidence="2">
    <location>
        <begin position="769"/>
        <end position="794"/>
    </location>
</feature>
<feature type="coiled-coil region" evidence="1">
    <location>
        <begin position="829"/>
        <end position="963"/>
    </location>
</feature>
<feature type="coiled-coil region" evidence="1">
    <location>
        <begin position="224"/>
        <end position="347"/>
    </location>
</feature>
<keyword evidence="1" id="KW-0175">Coiled coil</keyword>
<name>A0A8S4EB95_PLUXY</name>
<evidence type="ECO:0000256" key="2">
    <source>
        <dbReference type="SAM" id="MobiDB-lite"/>
    </source>
</evidence>
<proteinExistence type="predicted"/>
<feature type="compositionally biased region" description="Basic and acidic residues" evidence="2">
    <location>
        <begin position="33"/>
        <end position="43"/>
    </location>
</feature>
<protein>
    <submittedName>
        <fullName evidence="3">(diamondback moth) hypothetical protein</fullName>
    </submittedName>
</protein>
<feature type="coiled-coil region" evidence="1">
    <location>
        <begin position="450"/>
        <end position="725"/>
    </location>
</feature>
<feature type="region of interest" description="Disordered" evidence="2">
    <location>
        <begin position="1"/>
        <end position="86"/>
    </location>
</feature>
<organism evidence="3 4">
    <name type="scientific">Plutella xylostella</name>
    <name type="common">Diamondback moth</name>
    <name type="synonym">Plutella maculipennis</name>
    <dbReference type="NCBI Taxonomy" id="51655"/>
    <lineage>
        <taxon>Eukaryota</taxon>
        <taxon>Metazoa</taxon>
        <taxon>Ecdysozoa</taxon>
        <taxon>Arthropoda</taxon>
        <taxon>Hexapoda</taxon>
        <taxon>Insecta</taxon>
        <taxon>Pterygota</taxon>
        <taxon>Neoptera</taxon>
        <taxon>Endopterygota</taxon>
        <taxon>Lepidoptera</taxon>
        <taxon>Glossata</taxon>
        <taxon>Ditrysia</taxon>
        <taxon>Yponomeutoidea</taxon>
        <taxon>Plutellidae</taxon>
        <taxon>Plutella</taxon>
    </lineage>
</organism>
<evidence type="ECO:0000256" key="1">
    <source>
        <dbReference type="SAM" id="Coils"/>
    </source>
</evidence>
<evidence type="ECO:0000313" key="3">
    <source>
        <dbReference type="EMBL" id="CAG9112980.1"/>
    </source>
</evidence>
<dbReference type="EMBL" id="CAJHNJ030000014">
    <property type="protein sequence ID" value="CAG9112980.1"/>
    <property type="molecule type" value="Genomic_DNA"/>
</dbReference>
<gene>
    <name evidence="3" type="ORF">PLXY2_LOCUS5011</name>
</gene>
<dbReference type="Gene3D" id="1.10.287.1490">
    <property type="match status" value="1"/>
</dbReference>